<accession>A0A2P8C6D9</accession>
<dbReference type="RefSeq" id="WP_106543815.1">
    <property type="nucleotide sequence ID" value="NZ_BLAU01000001.1"/>
</dbReference>
<evidence type="ECO:0000313" key="2">
    <source>
        <dbReference type="EMBL" id="GET22704.1"/>
    </source>
</evidence>
<keyword evidence="5" id="KW-1185">Reference proteome</keyword>
<reference evidence="2 5" key="2">
    <citation type="submission" date="2019-10" db="EMBL/GenBank/DDBJ databases">
        <title>Prolixibacter strains distinguished by the presence of nitrate reductase genes were adept at nitrate-dependent anaerobic corrosion of metallic iron and carbon steel.</title>
        <authorList>
            <person name="Iino T."/>
            <person name="Shono N."/>
            <person name="Ito K."/>
            <person name="Nakamura R."/>
            <person name="Sueoka K."/>
            <person name="Harayama S."/>
            <person name="Ohkuma M."/>
        </authorList>
    </citation>
    <scope>NUCLEOTIDE SEQUENCE [LARGE SCALE GENOMIC DNA]</scope>
    <source>
        <strain evidence="2 5">MIC1-1</strain>
    </source>
</reference>
<keyword evidence="1" id="KW-0812">Transmembrane</keyword>
<proteinExistence type="predicted"/>
<organism evidence="3 4">
    <name type="scientific">Prolixibacter denitrificans</name>
    <dbReference type="NCBI Taxonomy" id="1541063"/>
    <lineage>
        <taxon>Bacteria</taxon>
        <taxon>Pseudomonadati</taxon>
        <taxon>Bacteroidota</taxon>
        <taxon>Bacteroidia</taxon>
        <taxon>Marinilabiliales</taxon>
        <taxon>Prolixibacteraceae</taxon>
        <taxon>Prolixibacter</taxon>
    </lineage>
</organism>
<keyword evidence="1" id="KW-1133">Transmembrane helix</keyword>
<evidence type="ECO:0000313" key="5">
    <source>
        <dbReference type="Proteomes" id="UP000396862"/>
    </source>
</evidence>
<evidence type="ECO:0000313" key="4">
    <source>
        <dbReference type="Proteomes" id="UP000240621"/>
    </source>
</evidence>
<dbReference type="Proteomes" id="UP000240621">
    <property type="component" value="Unassembled WGS sequence"/>
</dbReference>
<dbReference type="EMBL" id="BLAU01000001">
    <property type="protein sequence ID" value="GET22704.1"/>
    <property type="molecule type" value="Genomic_DNA"/>
</dbReference>
<feature type="transmembrane region" description="Helical" evidence="1">
    <location>
        <begin position="18"/>
        <end position="37"/>
    </location>
</feature>
<comment type="caution">
    <text evidence="3">The sequence shown here is derived from an EMBL/GenBank/DDBJ whole genome shotgun (WGS) entry which is preliminary data.</text>
</comment>
<dbReference type="EMBL" id="PYGC01000015">
    <property type="protein sequence ID" value="PSK80521.1"/>
    <property type="molecule type" value="Genomic_DNA"/>
</dbReference>
<protein>
    <recommendedName>
        <fullName evidence="6">VanZ like protein</fullName>
    </recommendedName>
</protein>
<reference evidence="3 4" key="1">
    <citation type="submission" date="2018-03" db="EMBL/GenBank/DDBJ databases">
        <title>Genomic Encyclopedia of Archaeal and Bacterial Type Strains, Phase II (KMG-II): from individual species to whole genera.</title>
        <authorList>
            <person name="Goeker M."/>
        </authorList>
    </citation>
    <scope>NUCLEOTIDE SEQUENCE [LARGE SCALE GENOMIC DNA]</scope>
    <source>
        <strain evidence="3 4">DSM 27267</strain>
    </source>
</reference>
<dbReference type="Proteomes" id="UP000396862">
    <property type="component" value="Unassembled WGS sequence"/>
</dbReference>
<evidence type="ECO:0008006" key="6">
    <source>
        <dbReference type="Google" id="ProtNLM"/>
    </source>
</evidence>
<gene>
    <name evidence="3" type="ORF">CLV93_11551</name>
    <name evidence="2" type="ORF">JCM18694_29500</name>
</gene>
<name>A0A2P8C6D9_9BACT</name>
<evidence type="ECO:0000256" key="1">
    <source>
        <dbReference type="SAM" id="Phobius"/>
    </source>
</evidence>
<dbReference type="AlphaFoldDB" id="A0A2P8C6D9"/>
<sequence length="145" mass="16028">MDATQPTPNFPVKGRKRILAGNAFLLALLFGLVSFNKSVLRPAFHGRPFLDTLTGCFPNFLAALLISLAFVNAIVNRNPRHGRLLAYLGSTIVFVILTIEELKPMWGASTYYDLYDIVASAVGSLLAIGIFEWISRRQKIVTDSN</sequence>
<evidence type="ECO:0000313" key="3">
    <source>
        <dbReference type="EMBL" id="PSK80521.1"/>
    </source>
</evidence>
<keyword evidence="1" id="KW-0472">Membrane</keyword>
<feature type="transmembrane region" description="Helical" evidence="1">
    <location>
        <begin position="114"/>
        <end position="134"/>
    </location>
</feature>
<feature type="transmembrane region" description="Helical" evidence="1">
    <location>
        <begin position="57"/>
        <end position="75"/>
    </location>
</feature>
<feature type="transmembrane region" description="Helical" evidence="1">
    <location>
        <begin position="84"/>
        <end position="102"/>
    </location>
</feature>